<feature type="domain" description="Alpha-2-macroglobulin" evidence="3">
    <location>
        <begin position="1250"/>
        <end position="1340"/>
    </location>
</feature>
<reference evidence="4 5" key="1">
    <citation type="submission" date="2019-02" db="EMBL/GenBank/DDBJ databases">
        <title>Deep-cultivation of Planctomycetes and their phenomic and genomic characterization uncovers novel biology.</title>
        <authorList>
            <person name="Wiegand S."/>
            <person name="Jogler M."/>
            <person name="Boedeker C."/>
            <person name="Pinto D."/>
            <person name="Vollmers J."/>
            <person name="Rivas-Marin E."/>
            <person name="Kohn T."/>
            <person name="Peeters S.H."/>
            <person name="Heuer A."/>
            <person name="Rast P."/>
            <person name="Oberbeckmann S."/>
            <person name="Bunk B."/>
            <person name="Jeske O."/>
            <person name="Meyerdierks A."/>
            <person name="Storesund J.E."/>
            <person name="Kallscheuer N."/>
            <person name="Luecker S."/>
            <person name="Lage O.M."/>
            <person name="Pohl T."/>
            <person name="Merkel B.J."/>
            <person name="Hornburger P."/>
            <person name="Mueller R.-W."/>
            <person name="Bruemmer F."/>
            <person name="Labrenz M."/>
            <person name="Spormann A.M."/>
            <person name="Op Den Camp H."/>
            <person name="Overmann J."/>
            <person name="Amann R."/>
            <person name="Jetten M.S.M."/>
            <person name="Mascher T."/>
            <person name="Medema M.H."/>
            <person name="Devos D.P."/>
            <person name="Kaster A.-K."/>
            <person name="Ovreas L."/>
            <person name="Rohde M."/>
            <person name="Galperin M.Y."/>
            <person name="Jogler C."/>
        </authorList>
    </citation>
    <scope>NUCLEOTIDE SEQUENCE [LARGE SCALE GENOMIC DNA]</scope>
    <source>
        <strain evidence="4 5">Pla22</strain>
    </source>
</reference>
<evidence type="ECO:0000259" key="3">
    <source>
        <dbReference type="SMART" id="SM01360"/>
    </source>
</evidence>
<accession>A0A5C5WTB2</accession>
<organism evidence="4 5">
    <name type="scientific">Rubripirellula amarantea</name>
    <dbReference type="NCBI Taxonomy" id="2527999"/>
    <lineage>
        <taxon>Bacteria</taxon>
        <taxon>Pseudomonadati</taxon>
        <taxon>Planctomycetota</taxon>
        <taxon>Planctomycetia</taxon>
        <taxon>Pirellulales</taxon>
        <taxon>Pirellulaceae</taxon>
        <taxon>Rubripirellula</taxon>
    </lineage>
</organism>
<feature type="signal peptide" evidence="2">
    <location>
        <begin position="1"/>
        <end position="22"/>
    </location>
</feature>
<evidence type="ECO:0000256" key="2">
    <source>
        <dbReference type="SAM" id="SignalP"/>
    </source>
</evidence>
<protein>
    <submittedName>
        <fullName evidence="4">MG2 domain protein</fullName>
    </submittedName>
</protein>
<dbReference type="InterPro" id="IPR051802">
    <property type="entry name" value="YfhM-like"/>
</dbReference>
<dbReference type="SMART" id="SM01419">
    <property type="entry name" value="Thiol-ester_cl"/>
    <property type="match status" value="1"/>
</dbReference>
<dbReference type="GO" id="GO:0004866">
    <property type="term" value="F:endopeptidase inhibitor activity"/>
    <property type="evidence" value="ECO:0007669"/>
    <property type="project" value="InterPro"/>
</dbReference>
<dbReference type="Pfam" id="PF00207">
    <property type="entry name" value="A2M"/>
    <property type="match status" value="1"/>
</dbReference>
<dbReference type="SUPFAM" id="SSF48239">
    <property type="entry name" value="Terpenoid cyclases/Protein prenyltransferases"/>
    <property type="match status" value="1"/>
</dbReference>
<dbReference type="InterPro" id="IPR008969">
    <property type="entry name" value="CarboxyPept-like_regulatory"/>
</dbReference>
<sequence precursor="true">MFQRRITALAFLLFGSFATLFAMQLTPSDWKDVNDAVAKGRPETAVKALEPIIQKAIDTNDLDAAARGIAMRVMLKGNIQGNLPAEIVQLYESEIANAPEPIKPVLEALLAHSYWGYFQQNRWQFAQRTEGAVDANDKDFTTWDLARILDKIDSQFQTALADDERLQAVASSDFSEFLDKGNTGDDYRPTLFDVITESAIEFYSAGEQAGSVSSDAFVLDAASPIFEPLEKFVDWQPDSQDPDSALIRAITLYQKVLTFHQGDEDETALLDFDLARLRFGYNHATEPNKSQRYEEALKTFAETNRDNEVSSLALHELADQYHNADQRALAHKTASEGLARHPESVGANRCFNLIQAIEAKTCSGEVERVWNDPFPEVELVYTNITKAYFRLVPLDYDAFLTSGNYGQPLPREDAELARVLQAKPIRQWSVDLPVTADYMPRRESVTVPHDVPLGSYYLITSHDESFRTNDNQISVTEVWRSDLSLIVQTHQGQGRVSGFVLDAKSGEPVANANVDVWKFPNNRGRRSDVPRVEKRLTTDQEGRFEVSQKSTGVMTFVARVGKDRLASPTRFASNVHSNVDRARSNTLFFTDRAIYRPGQSVHYKGICYSTDQAKDAYRTLASQNVTVVFKDSNGQEIERRSHRSNDYGSFSGTFTAPRDRLMGEMSLLVEVGPSGSVGFRVEEYKRPKFRVEVQTPTKTAKLGDDVTVQGVATAYTGVPIDGAMVKYRVTRQAQYAPWWYWRCWWQPVTPQPVQEIAVGTTTTDELGRFDVDFVARPDESVDKASEPTFRYIVYADVTDTTGETRSDDATISLGYSAISATLSADDWLTQQSPTQITVLVNGLLGDDANATGTLKVHRLIEPESIGRPSLSGVRRHRFLGGVNQPVDKDEVDPSNPNSWPLGEVVAEFNVATAADGKASFSTDLMAGIYRAVLTVADDDGNDASAVLPLQVFDPESDTLKLKLPFILESKTWSYQPGETVDALWGSGYEKARVYVEIEHRGKILKSYWTAPNVTQGRIKVPVTEAMRGGFTIRTTMVKENRAYLQQKQVAVPWTNKELDITWQRFVSKLKPAAEETWTASIRTKGDQDNAAIAEMVATLYDASLEAFVAHRFGSLSNLFRSDYSLTQSSFANANNSLTIVRHGWTTDSRDAQLTYWRLPAEYTNRFWGGIYGRGLNLPRGVMMKGNAMPMPMAAPAAMMYGEGMEHADFAFESEALGVDGLQDARNGEAAPKTPSVDLENVSARTNLNETAFFLPHLVSDKEGIITMSFTMPEALTEWKFIGLAHDKKLRSGSLSGTTVTAKDLMVQPNPPRFVREGDEIELTVKVSNQSPTIQTGSVRLTFADARTRENVDAKLANQNIDQEFEIPAGQSRSLSWRIKVEDDLGVLTYKAVGSTGKLSDGEEGYLPVLSRRVLVTESLPLPIRGKETKEFDFDKLITSGKSDSIEHQSLTVQMVSNPSWYAVMALPYLMEYPHDCSEQTFNRLYANSLASHIVGSDPKIAQVFDQWRNTPALDSPLEKNEDIRTVMIEESPWLRDAKQESQSRRDVALLFTNNRLKDEMARAMQKLSQMQMDDGSWPWFDGGRSNHFLTLYITTGMGRLRHLGVEIDVSMATKSLGFLDGWINRIYTEIDEDDRDKNHLSSTIALYLYGRSFFLKDQPIAQENQAALNYFVNQASKHWLSLRCRQSEAHIAVALKRLGKLDPAKDIMVSLKERSVSDDELGMFWRDTENSWWWYRAPIESQAMMIEAFDEVMNDQDAVEDCKVWLLKQKQTQNWPTTKSTADSIYALLLRGTDLLASDELVQVSLAGKTVEPTNVEAGTGFYQERFVKSEIKPEMGNVTLTKVDDGVAWGSLHWQYLEDLSKVTPHDGTPLTLTKQLFVKENTKDGPKLMPVDGAVNVGDELVVRVVLRSDRDMEYVHLKDHRGSGTEPVNVLSRYKSQDGLFYYESTRDTASHFFIDYLPKGTYVFEYSTRVQLVGKYQTGFANIECMYAPEFNAHSESLPIVAQ</sequence>
<dbReference type="InterPro" id="IPR008930">
    <property type="entry name" value="Terpenoid_cyclase/PrenylTrfase"/>
</dbReference>
<dbReference type="InterPro" id="IPR001599">
    <property type="entry name" value="Macroglobln_a2"/>
</dbReference>
<dbReference type="SMART" id="SM01360">
    <property type="entry name" value="A2M"/>
    <property type="match status" value="1"/>
</dbReference>
<dbReference type="InterPro" id="IPR047565">
    <property type="entry name" value="Alpha-macroglob_thiol-ester_cl"/>
</dbReference>
<dbReference type="SUPFAM" id="SSF49464">
    <property type="entry name" value="Carboxypeptidase regulatory domain-like"/>
    <property type="match status" value="1"/>
</dbReference>
<proteinExistence type="inferred from homology"/>
<dbReference type="Pfam" id="PF01835">
    <property type="entry name" value="MG2"/>
    <property type="match status" value="1"/>
</dbReference>
<dbReference type="InterPro" id="IPR041246">
    <property type="entry name" value="Bact_MG10"/>
</dbReference>
<evidence type="ECO:0000313" key="5">
    <source>
        <dbReference type="Proteomes" id="UP000316598"/>
    </source>
</evidence>
<dbReference type="Proteomes" id="UP000316598">
    <property type="component" value="Unassembled WGS sequence"/>
</dbReference>
<comment type="caution">
    <text evidence="4">The sequence shown here is derived from an EMBL/GenBank/DDBJ whole genome shotgun (WGS) entry which is preliminary data.</text>
</comment>
<dbReference type="InterPro" id="IPR002890">
    <property type="entry name" value="MG2"/>
</dbReference>
<name>A0A5C5WTB2_9BACT</name>
<dbReference type="PANTHER" id="PTHR40094">
    <property type="entry name" value="ALPHA-2-MACROGLOBULIN HOMOLOG"/>
    <property type="match status" value="1"/>
</dbReference>
<dbReference type="Gene3D" id="2.60.40.1930">
    <property type="match status" value="1"/>
</dbReference>
<evidence type="ECO:0000256" key="1">
    <source>
        <dbReference type="ARBA" id="ARBA00010556"/>
    </source>
</evidence>
<evidence type="ECO:0000313" key="4">
    <source>
        <dbReference type="EMBL" id="TWT53395.1"/>
    </source>
</evidence>
<dbReference type="EMBL" id="SJPI01000001">
    <property type="protein sequence ID" value="TWT53395.1"/>
    <property type="molecule type" value="Genomic_DNA"/>
</dbReference>
<dbReference type="PANTHER" id="PTHR40094:SF1">
    <property type="entry name" value="UBIQUITIN DOMAIN-CONTAINING PROTEIN"/>
    <property type="match status" value="1"/>
</dbReference>
<keyword evidence="2" id="KW-0732">Signal</keyword>
<feature type="chain" id="PRO_5022780986" evidence="2">
    <location>
        <begin position="23"/>
        <end position="2007"/>
    </location>
</feature>
<dbReference type="Gene3D" id="1.50.10.20">
    <property type="match status" value="1"/>
</dbReference>
<gene>
    <name evidence="4" type="ORF">Pla22_10240</name>
</gene>
<comment type="similarity">
    <text evidence="1">Belongs to the protease inhibitor I39 (alpha-2-macroglobulin) family. Bacterial alpha-2-macroglobulin subfamily.</text>
</comment>
<keyword evidence="5" id="KW-1185">Reference proteome</keyword>
<dbReference type="Pfam" id="PF17973">
    <property type="entry name" value="bMG10"/>
    <property type="match status" value="1"/>
</dbReference>